<keyword evidence="5" id="KW-0472">Membrane</keyword>
<dbReference type="InterPro" id="IPR036259">
    <property type="entry name" value="MFS_trans_sf"/>
</dbReference>
<dbReference type="Proteomes" id="UP000308092">
    <property type="component" value="Unassembled WGS sequence"/>
</dbReference>
<reference evidence="7 8" key="1">
    <citation type="submission" date="2019-03" db="EMBL/GenBank/DDBJ databases">
        <title>The genome sequence of a newly discovered highly antifungal drug resistant Aspergillus species, Aspergillus tanneri NIH 1004.</title>
        <authorList>
            <person name="Mounaud S."/>
            <person name="Singh I."/>
            <person name="Joardar V."/>
            <person name="Pakala S."/>
            <person name="Pakala S."/>
            <person name="Venepally P."/>
            <person name="Hoover J."/>
            <person name="Nierman W."/>
            <person name="Chung J."/>
            <person name="Losada L."/>
        </authorList>
    </citation>
    <scope>NUCLEOTIDE SEQUENCE [LARGE SCALE GENOMIC DNA]</scope>
    <source>
        <strain evidence="7 8">NIH1004</strain>
    </source>
</reference>
<dbReference type="AlphaFoldDB" id="A0A4S3JP57"/>
<keyword evidence="4" id="KW-1133">Transmembrane helix</keyword>
<evidence type="ECO:0000256" key="1">
    <source>
        <dbReference type="ARBA" id="ARBA00004141"/>
    </source>
</evidence>
<evidence type="ECO:0000256" key="6">
    <source>
        <dbReference type="SAM" id="MobiDB-lite"/>
    </source>
</evidence>
<evidence type="ECO:0000256" key="5">
    <source>
        <dbReference type="ARBA" id="ARBA00023136"/>
    </source>
</evidence>
<dbReference type="SUPFAM" id="SSF103473">
    <property type="entry name" value="MFS general substrate transporter"/>
    <property type="match status" value="1"/>
</dbReference>
<evidence type="ECO:0000256" key="2">
    <source>
        <dbReference type="ARBA" id="ARBA00022448"/>
    </source>
</evidence>
<gene>
    <name evidence="7" type="ORF">EYZ11_003047</name>
</gene>
<dbReference type="VEuPathDB" id="FungiDB:EYZ11_003047"/>
<evidence type="ECO:0000313" key="7">
    <source>
        <dbReference type="EMBL" id="THC97459.1"/>
    </source>
</evidence>
<accession>A0A4S3JP57</accession>
<dbReference type="GO" id="GO:0016020">
    <property type="term" value="C:membrane"/>
    <property type="evidence" value="ECO:0007669"/>
    <property type="project" value="UniProtKB-SubCell"/>
</dbReference>
<comment type="subcellular location">
    <subcellularLocation>
        <location evidence="1">Membrane</location>
        <topology evidence="1">Multi-pass membrane protein</topology>
    </subcellularLocation>
</comment>
<evidence type="ECO:0000256" key="4">
    <source>
        <dbReference type="ARBA" id="ARBA00022989"/>
    </source>
</evidence>
<dbReference type="PANTHER" id="PTHR43791">
    <property type="entry name" value="PERMEASE-RELATED"/>
    <property type="match status" value="1"/>
</dbReference>
<feature type="region of interest" description="Disordered" evidence="6">
    <location>
        <begin position="1"/>
        <end position="22"/>
    </location>
</feature>
<proteinExistence type="predicted"/>
<keyword evidence="2" id="KW-0813">Transport</keyword>
<dbReference type="GO" id="GO:0022857">
    <property type="term" value="F:transmembrane transporter activity"/>
    <property type="evidence" value="ECO:0007669"/>
    <property type="project" value="TreeGrafter"/>
</dbReference>
<evidence type="ECO:0008006" key="9">
    <source>
        <dbReference type="Google" id="ProtNLM"/>
    </source>
</evidence>
<dbReference type="EMBL" id="SOSA01000074">
    <property type="protein sequence ID" value="THC97459.1"/>
    <property type="molecule type" value="Genomic_DNA"/>
</dbReference>
<sequence length="95" mass="10753">MDSANSDTEKAEYATQDPPESISVDYETSQKLTRSLLLKLDTRILPTLAALFLCSFLDRTVIGNVKVLGFEKDINITNHQYDIGLTVFYLTYVCR</sequence>
<protein>
    <recommendedName>
        <fullName evidence="9">Major facilitator superfamily (MFS) profile domain-containing protein</fullName>
    </recommendedName>
</protein>
<dbReference type="PANTHER" id="PTHR43791:SF67">
    <property type="entry name" value="TRANSPORTER, PUTATIVE (AFU_ORTHOLOGUE AFUA_3G04010)-RELATED"/>
    <property type="match status" value="1"/>
</dbReference>
<keyword evidence="8" id="KW-1185">Reference proteome</keyword>
<keyword evidence="3" id="KW-0812">Transmembrane</keyword>
<comment type="caution">
    <text evidence="7">The sequence shown here is derived from an EMBL/GenBank/DDBJ whole genome shotgun (WGS) entry which is preliminary data.</text>
</comment>
<organism evidence="7 8">
    <name type="scientific">Aspergillus tanneri</name>
    <dbReference type="NCBI Taxonomy" id="1220188"/>
    <lineage>
        <taxon>Eukaryota</taxon>
        <taxon>Fungi</taxon>
        <taxon>Dikarya</taxon>
        <taxon>Ascomycota</taxon>
        <taxon>Pezizomycotina</taxon>
        <taxon>Eurotiomycetes</taxon>
        <taxon>Eurotiomycetidae</taxon>
        <taxon>Eurotiales</taxon>
        <taxon>Aspergillaceae</taxon>
        <taxon>Aspergillus</taxon>
        <taxon>Aspergillus subgen. Circumdati</taxon>
    </lineage>
</organism>
<dbReference type="STRING" id="1220188.A0A4S3JP57"/>
<evidence type="ECO:0000313" key="8">
    <source>
        <dbReference type="Proteomes" id="UP000308092"/>
    </source>
</evidence>
<dbReference type="Gene3D" id="1.20.1250.20">
    <property type="entry name" value="MFS general substrate transporter like domains"/>
    <property type="match status" value="1"/>
</dbReference>
<evidence type="ECO:0000256" key="3">
    <source>
        <dbReference type="ARBA" id="ARBA00022692"/>
    </source>
</evidence>
<name>A0A4S3JP57_9EURO</name>